<keyword evidence="1" id="KW-0812">Transmembrane</keyword>
<dbReference type="InterPro" id="IPR042512">
    <property type="entry name" value="TLCD5"/>
</dbReference>
<feature type="transmembrane region" description="Helical" evidence="1">
    <location>
        <begin position="156"/>
        <end position="177"/>
    </location>
</feature>
<evidence type="ECO:0000256" key="1">
    <source>
        <dbReference type="SAM" id="Phobius"/>
    </source>
</evidence>
<organism evidence="2 3">
    <name type="scientific">Clytia hemisphaerica</name>
    <dbReference type="NCBI Taxonomy" id="252671"/>
    <lineage>
        <taxon>Eukaryota</taxon>
        <taxon>Metazoa</taxon>
        <taxon>Cnidaria</taxon>
        <taxon>Hydrozoa</taxon>
        <taxon>Hydroidolina</taxon>
        <taxon>Leptothecata</taxon>
        <taxon>Obeliida</taxon>
        <taxon>Clytiidae</taxon>
        <taxon>Clytia</taxon>
    </lineage>
</organism>
<evidence type="ECO:0000313" key="3">
    <source>
        <dbReference type="Proteomes" id="UP000594262"/>
    </source>
</evidence>
<dbReference type="PANTHER" id="PTHR31898:SF1">
    <property type="entry name" value="TLC DOMAIN-CONTAINING PROTEIN 5"/>
    <property type="match status" value="1"/>
</dbReference>
<accession>A0A7M5XFW2</accession>
<keyword evidence="3" id="KW-1185">Reference proteome</keyword>
<name>A0A7M5XFW2_9CNID</name>
<dbReference type="OrthoDB" id="10266980at2759"/>
<dbReference type="AlphaFoldDB" id="A0A7M5XFW2"/>
<keyword evidence="1" id="KW-1133">Transmembrane helix</keyword>
<reference evidence="2" key="1">
    <citation type="submission" date="2021-01" db="UniProtKB">
        <authorList>
            <consortium name="EnsemblMetazoa"/>
        </authorList>
    </citation>
    <scope>IDENTIFICATION</scope>
</reference>
<evidence type="ECO:0000313" key="2">
    <source>
        <dbReference type="EnsemblMetazoa" id="CLYHEMP021329.1"/>
    </source>
</evidence>
<dbReference type="PANTHER" id="PTHR31898">
    <property type="entry name" value="TRANSMEMBRANE PROTEIN 136"/>
    <property type="match status" value="1"/>
</dbReference>
<protein>
    <recommendedName>
        <fullName evidence="4">TLC domain-containing protein</fullName>
    </recommendedName>
</protein>
<proteinExistence type="predicted"/>
<dbReference type="EnsemblMetazoa" id="CLYHEMT021329.1">
    <property type="protein sequence ID" value="CLYHEMP021329.1"/>
    <property type="gene ID" value="CLYHEMG021329"/>
</dbReference>
<evidence type="ECO:0008006" key="4">
    <source>
        <dbReference type="Google" id="ProtNLM"/>
    </source>
</evidence>
<feature type="transmembrane region" description="Helical" evidence="1">
    <location>
        <begin position="183"/>
        <end position="201"/>
    </location>
</feature>
<sequence length="221" mass="26267">MEQVILAALCWTLMHLSIEKIFGSKWVIVTYGIFGWTVPRFIEYYFYRNPGQLDFNRCGEAGLTEFERKVLIYASGYFLFDIFNGVRMREGFIWQIHHSVSFLVVASPLYYEKCAFELFLCLWVGEFTSLFAFWIFRYEKEPEIYNSKPMLVVKIVYFTLFMILRFCVGSYALWRFLNSPDTLFIIKLGCLLMTVFNCVIVKQAIDEVKRFILPDNKKNEY</sequence>
<keyword evidence="1" id="KW-0472">Membrane</keyword>
<dbReference type="Proteomes" id="UP000594262">
    <property type="component" value="Unplaced"/>
</dbReference>
<feature type="transmembrane region" description="Helical" evidence="1">
    <location>
        <begin position="26"/>
        <end position="47"/>
    </location>
</feature>
<feature type="transmembrane region" description="Helical" evidence="1">
    <location>
        <begin position="116"/>
        <end position="136"/>
    </location>
</feature>